<evidence type="ECO:0000256" key="2">
    <source>
        <dbReference type="SAM" id="Phobius"/>
    </source>
</evidence>
<feature type="compositionally biased region" description="Low complexity" evidence="1">
    <location>
        <begin position="274"/>
        <end position="351"/>
    </location>
</feature>
<dbReference type="RefSeq" id="WP_103662593.1">
    <property type="nucleotide sequence ID" value="NZ_ML136910.1"/>
</dbReference>
<accession>A0A437SSN3</accession>
<reference evidence="3 4" key="1">
    <citation type="submission" date="2018-12" db="EMBL/GenBank/DDBJ databases">
        <authorList>
            <person name="Meng J."/>
        </authorList>
    </citation>
    <scope>NUCLEOTIDE SEQUENCE [LARGE SCALE GENOMIC DNA]</scope>
    <source>
        <strain evidence="3 4">HT111-2</strain>
    </source>
</reference>
<evidence type="ECO:0000256" key="1">
    <source>
        <dbReference type="SAM" id="MobiDB-lite"/>
    </source>
</evidence>
<keyword evidence="4" id="KW-1185">Reference proteome</keyword>
<keyword evidence="2" id="KW-0812">Transmembrane</keyword>
<dbReference type="SUPFAM" id="SSF47413">
    <property type="entry name" value="lambda repressor-like DNA-binding domains"/>
    <property type="match status" value="1"/>
</dbReference>
<dbReference type="EMBL" id="RXIA01000042">
    <property type="protein sequence ID" value="RVU69930.1"/>
    <property type="molecule type" value="Genomic_DNA"/>
</dbReference>
<dbReference type="GO" id="GO:0003677">
    <property type="term" value="F:DNA binding"/>
    <property type="evidence" value="ECO:0007669"/>
    <property type="project" value="InterPro"/>
</dbReference>
<organism evidence="3 4">
    <name type="scientific">Lactobacillus xujianguonis</name>
    <dbReference type="NCBI Taxonomy" id="2495899"/>
    <lineage>
        <taxon>Bacteria</taxon>
        <taxon>Bacillati</taxon>
        <taxon>Bacillota</taxon>
        <taxon>Bacilli</taxon>
        <taxon>Lactobacillales</taxon>
        <taxon>Lactobacillaceae</taxon>
        <taxon>Lactobacillus</taxon>
    </lineage>
</organism>
<dbReference type="InterPro" id="IPR001387">
    <property type="entry name" value="Cro/C1-type_HTH"/>
</dbReference>
<sequence length="351" mass="38501">MADIGDKLRSAREAKGLSIADIEKATKIQSRYLTAIEQNEFDKLPGDFYVRAFIRQYAQIVGLDGKELLSEYHQDVPEAKPDEYVENSIDNKSEEVRETTNNKKDLWKNYLPRIAIGLGVIIVLLVVYVLYAHLSSNNTNNTADNSNVTVSSQSSSSKKKIKPVVKKSKVKVRKVGDNQYRITGMKKNRRLVIKAGDQTINASVAINGVVQWQQSLTSAQKHTLVIPKDAQTVVVTLGNDNGTSVKVAGKRIPYVPTGSYLRLTLLIGKEKKANTQSNSNNDSNTNNGYNNSSSSTQQSSNTQRSSRTEQSSRQSSTTQSSSQQQSSSAANNNANNDGGNTNNNNGGQDNH</sequence>
<dbReference type="CDD" id="cd00093">
    <property type="entry name" value="HTH_XRE"/>
    <property type="match status" value="1"/>
</dbReference>
<dbReference type="Gene3D" id="1.10.260.40">
    <property type="entry name" value="lambda repressor-like DNA-binding domains"/>
    <property type="match status" value="1"/>
</dbReference>
<dbReference type="Proteomes" id="UP000288291">
    <property type="component" value="Unassembled WGS sequence"/>
</dbReference>
<protein>
    <submittedName>
        <fullName evidence="3">Helix-turn-helix domain-containing protein</fullName>
    </submittedName>
</protein>
<dbReference type="Pfam" id="PF13413">
    <property type="entry name" value="HTH_25"/>
    <property type="match status" value="1"/>
</dbReference>
<feature type="transmembrane region" description="Helical" evidence="2">
    <location>
        <begin position="110"/>
        <end position="131"/>
    </location>
</feature>
<evidence type="ECO:0000313" key="3">
    <source>
        <dbReference type="EMBL" id="RVU69930.1"/>
    </source>
</evidence>
<dbReference type="AlphaFoldDB" id="A0A437SSN3"/>
<dbReference type="InterPro" id="IPR050400">
    <property type="entry name" value="Bact_Cytoskel_RodZ"/>
</dbReference>
<dbReference type="InterPro" id="IPR010982">
    <property type="entry name" value="Lambda_DNA-bd_dom_sf"/>
</dbReference>
<keyword evidence="2" id="KW-0472">Membrane</keyword>
<keyword evidence="2" id="KW-1133">Transmembrane helix</keyword>
<feature type="region of interest" description="Disordered" evidence="1">
    <location>
        <begin position="272"/>
        <end position="351"/>
    </location>
</feature>
<evidence type="ECO:0000313" key="4">
    <source>
        <dbReference type="Proteomes" id="UP000288291"/>
    </source>
</evidence>
<dbReference type="PANTHER" id="PTHR34475:SF1">
    <property type="entry name" value="CYTOSKELETON PROTEIN RODZ"/>
    <property type="match status" value="1"/>
</dbReference>
<feature type="compositionally biased region" description="Low complexity" evidence="1">
    <location>
        <begin position="141"/>
        <end position="156"/>
    </location>
</feature>
<feature type="compositionally biased region" description="Basic residues" evidence="1">
    <location>
        <begin position="157"/>
        <end position="166"/>
    </location>
</feature>
<feature type="region of interest" description="Disordered" evidence="1">
    <location>
        <begin position="141"/>
        <end position="166"/>
    </location>
</feature>
<gene>
    <name evidence="3" type="ORF">EJK17_10480</name>
</gene>
<proteinExistence type="predicted"/>
<dbReference type="PANTHER" id="PTHR34475">
    <property type="match status" value="1"/>
</dbReference>
<name>A0A437SSN3_9LACO</name>
<comment type="caution">
    <text evidence="3">The sequence shown here is derived from an EMBL/GenBank/DDBJ whole genome shotgun (WGS) entry which is preliminary data.</text>
</comment>